<keyword evidence="2" id="KW-0282">Flagellum</keyword>
<dbReference type="Proteomes" id="UP000037510">
    <property type="component" value="Unassembled WGS sequence"/>
</dbReference>
<evidence type="ECO:0000313" key="2">
    <source>
        <dbReference type="EMBL" id="KOB67370.1"/>
    </source>
</evidence>
<keyword evidence="3" id="KW-1185">Reference proteome</keyword>
<protein>
    <submittedName>
        <fullName evidence="2">Putative Flagellar Radial spoke protein</fullName>
    </submittedName>
</protein>
<keyword evidence="2" id="KW-0966">Cell projection</keyword>
<evidence type="ECO:0000256" key="1">
    <source>
        <dbReference type="SAM" id="MobiDB-lite"/>
    </source>
</evidence>
<feature type="region of interest" description="Disordered" evidence="1">
    <location>
        <begin position="52"/>
        <end position="79"/>
    </location>
</feature>
<organism evidence="2 3">
    <name type="scientific">Operophtera brumata</name>
    <name type="common">Winter moth</name>
    <name type="synonym">Phalaena brumata</name>
    <dbReference type="NCBI Taxonomy" id="104452"/>
    <lineage>
        <taxon>Eukaryota</taxon>
        <taxon>Metazoa</taxon>
        <taxon>Ecdysozoa</taxon>
        <taxon>Arthropoda</taxon>
        <taxon>Hexapoda</taxon>
        <taxon>Insecta</taxon>
        <taxon>Pterygota</taxon>
        <taxon>Neoptera</taxon>
        <taxon>Endopterygota</taxon>
        <taxon>Lepidoptera</taxon>
        <taxon>Glossata</taxon>
        <taxon>Ditrysia</taxon>
        <taxon>Geometroidea</taxon>
        <taxon>Geometridae</taxon>
        <taxon>Larentiinae</taxon>
        <taxon>Operophtera</taxon>
    </lineage>
</organism>
<proteinExistence type="predicted"/>
<accession>A0A0L7KW72</accession>
<dbReference type="AlphaFoldDB" id="A0A0L7KW72"/>
<reference evidence="2 3" key="1">
    <citation type="journal article" date="2015" name="Genome Biol. Evol.">
        <title>The genome of winter moth (Operophtera brumata) provides a genomic perspective on sexual dimorphism and phenology.</title>
        <authorList>
            <person name="Derks M.F."/>
            <person name="Smit S."/>
            <person name="Salis L."/>
            <person name="Schijlen E."/>
            <person name="Bossers A."/>
            <person name="Mateman C."/>
            <person name="Pijl A.S."/>
            <person name="de Ridder D."/>
            <person name="Groenen M.A."/>
            <person name="Visser M.E."/>
            <person name="Megens H.J."/>
        </authorList>
    </citation>
    <scope>NUCLEOTIDE SEQUENCE [LARGE SCALE GENOMIC DNA]</scope>
    <source>
        <strain evidence="2">WM2013NL</strain>
        <tissue evidence="2">Head and thorax</tissue>
    </source>
</reference>
<name>A0A0L7KW72_OPEBR</name>
<sequence>MSVCTGVDEEFMPWLVAEVSAEVESIITSRDVITEIVREVVETRGTLYAAGGARDLEYEPPPDSITPPSLSEEEHEGDEREYLYTCLPTRPGVRATAGLHHAALAVRGGARGR</sequence>
<keyword evidence="2" id="KW-0969">Cilium</keyword>
<dbReference type="Pfam" id="PF06098">
    <property type="entry name" value="Radial_spoke_3"/>
    <property type="match status" value="1"/>
</dbReference>
<dbReference type="InterPro" id="IPR009290">
    <property type="entry name" value="Radial_spoke_3"/>
</dbReference>
<dbReference type="EMBL" id="JTDY01005100">
    <property type="protein sequence ID" value="KOB67370.1"/>
    <property type="molecule type" value="Genomic_DNA"/>
</dbReference>
<comment type="caution">
    <text evidence="2">The sequence shown here is derived from an EMBL/GenBank/DDBJ whole genome shotgun (WGS) entry which is preliminary data.</text>
</comment>
<gene>
    <name evidence="2" type="ORF">OBRU01_19930</name>
</gene>
<evidence type="ECO:0000313" key="3">
    <source>
        <dbReference type="Proteomes" id="UP000037510"/>
    </source>
</evidence>